<feature type="region of interest" description="Disordered" evidence="2">
    <location>
        <begin position="47"/>
        <end position="82"/>
    </location>
</feature>
<reference evidence="4 5" key="1">
    <citation type="journal article" date="2013" name="BMC Genomics">
        <title>The genome and transcriptome of the pine saprophyte Ophiostoma piceae, and a comparison with the bark beetle-associated pine pathogen Grosmannia clavigera.</title>
        <authorList>
            <person name="Haridas S."/>
            <person name="Wang Y."/>
            <person name="Lim L."/>
            <person name="Massoumi Alamouti S."/>
            <person name="Jackman S."/>
            <person name="Docking R."/>
            <person name="Robertson G."/>
            <person name="Birol I."/>
            <person name="Bohlmann J."/>
            <person name="Breuil C."/>
        </authorList>
    </citation>
    <scope>NUCLEOTIDE SEQUENCE [LARGE SCALE GENOMIC DNA]</scope>
    <source>
        <strain evidence="4 5">UAMH 11346</strain>
    </source>
</reference>
<dbReference type="SMART" id="SM00066">
    <property type="entry name" value="GAL4"/>
    <property type="match status" value="1"/>
</dbReference>
<dbReference type="CDD" id="cd00067">
    <property type="entry name" value="GAL4"/>
    <property type="match status" value="1"/>
</dbReference>
<evidence type="ECO:0000256" key="1">
    <source>
        <dbReference type="ARBA" id="ARBA00023242"/>
    </source>
</evidence>
<dbReference type="PROSITE" id="PS50048">
    <property type="entry name" value="ZN2_CY6_FUNGAL_2"/>
    <property type="match status" value="1"/>
</dbReference>
<feature type="compositionally biased region" description="Polar residues" evidence="2">
    <location>
        <begin position="595"/>
        <end position="622"/>
    </location>
</feature>
<feature type="region of interest" description="Disordered" evidence="2">
    <location>
        <begin position="359"/>
        <end position="418"/>
    </location>
</feature>
<feature type="region of interest" description="Disordered" evidence="2">
    <location>
        <begin position="176"/>
        <end position="226"/>
    </location>
</feature>
<organism evidence="4 5">
    <name type="scientific">Ophiostoma piceae (strain UAMH 11346)</name>
    <name type="common">Sap stain fungus</name>
    <dbReference type="NCBI Taxonomy" id="1262450"/>
    <lineage>
        <taxon>Eukaryota</taxon>
        <taxon>Fungi</taxon>
        <taxon>Dikarya</taxon>
        <taxon>Ascomycota</taxon>
        <taxon>Pezizomycotina</taxon>
        <taxon>Sordariomycetes</taxon>
        <taxon>Sordariomycetidae</taxon>
        <taxon>Ophiostomatales</taxon>
        <taxon>Ophiostomataceae</taxon>
        <taxon>Ophiostoma</taxon>
    </lineage>
</organism>
<dbReference type="GO" id="GO:0008270">
    <property type="term" value="F:zinc ion binding"/>
    <property type="evidence" value="ECO:0007669"/>
    <property type="project" value="InterPro"/>
</dbReference>
<dbReference type="GO" id="GO:0001228">
    <property type="term" value="F:DNA-binding transcription activator activity, RNA polymerase II-specific"/>
    <property type="evidence" value="ECO:0007669"/>
    <property type="project" value="TreeGrafter"/>
</dbReference>
<feature type="region of interest" description="Disordered" evidence="2">
    <location>
        <begin position="595"/>
        <end position="625"/>
    </location>
</feature>
<dbReference type="eggNOG" id="ENOG502SNQY">
    <property type="taxonomic scope" value="Eukaryota"/>
</dbReference>
<keyword evidence="1" id="KW-0539">Nucleus</keyword>
<dbReference type="InterPro" id="IPR053157">
    <property type="entry name" value="Sterol_Uptake_Regulator"/>
</dbReference>
<feature type="domain" description="Zn(2)-C6 fungal-type" evidence="3">
    <location>
        <begin position="229"/>
        <end position="259"/>
    </location>
</feature>
<dbReference type="VEuPathDB" id="FungiDB:F503_04378"/>
<dbReference type="OrthoDB" id="5229455at2759"/>
<name>S3CA49_OPHP1</name>
<dbReference type="InterPro" id="IPR001138">
    <property type="entry name" value="Zn2Cys6_DnaBD"/>
</dbReference>
<dbReference type="HOGENOM" id="CLU_027371_3_1_1"/>
<dbReference type="PANTHER" id="PTHR47784">
    <property type="entry name" value="STEROL UPTAKE CONTROL PROTEIN 2"/>
    <property type="match status" value="1"/>
</dbReference>
<feature type="compositionally biased region" description="Polar residues" evidence="2">
    <location>
        <begin position="198"/>
        <end position="215"/>
    </location>
</feature>
<feature type="compositionally biased region" description="Low complexity" evidence="2">
    <location>
        <begin position="370"/>
        <end position="381"/>
    </location>
</feature>
<evidence type="ECO:0000313" key="5">
    <source>
        <dbReference type="Proteomes" id="UP000016923"/>
    </source>
</evidence>
<sequence length="668" mass="73476">MIDMDYGQLMFDEPEAGAETLPPPDFDFYGAFMQPQNDIIGGGVMTHPSHQHLQQQHQHQIHHQQPRTGHQNAPTATTATPSATVPSIVTETGQEPFAHHQSAYQLSSHTTGNAAAMLGGGGGAAVNLRDMSSSGSLSPLPPSVATSTQFMRTLSSSPADASSLGHNITPGSLAVTTPSSTGTIPSSSLVLASNGSSTNKGRNSALDSHASSASNRRLERRGHTKSRRGCFNCKRRRIKCQETRPACGHCQKTGLQCEYPMAPLVNHQPQHQIPLFSMQDMRFFQHFLMHCSPHHPLGNESLWTHEIPCLSHNYDYLMHALLGMAASDLMQQDSSLVTAAMEHRLKAIRAIKRTLAAVPKWPNAGQQDRSNSGSVSPPASSGEKRSNRRRRSGSSEQASPQQQSWDTSGSSSAPGTPMFEEGNALMATCFALTFQSVALDDGMAEYMTFIRGIIVVAIQMYLKGARIMFRNLLGNEETELLRPVIEPMTAIDRQWSETALEAVKNLAPLCVGDEMATAYHALVLQMAEALLVSPMEAYTAMTRHYAWWMQLPQEQFRQVIDLDKQVFVLLATHWIALKQIMTRITSKSDQVSMAMSGVSSVDGDTSELSSVKSRDAPSNNDDGSMDPGIIRWLKHLNKQVEPAYRAHNKWPMWVETELDSDLKVFYRE</sequence>
<dbReference type="Proteomes" id="UP000016923">
    <property type="component" value="Unassembled WGS sequence"/>
</dbReference>
<feature type="compositionally biased region" description="Polar residues" evidence="2">
    <location>
        <begin position="397"/>
        <end position="414"/>
    </location>
</feature>
<gene>
    <name evidence="4" type="ORF">F503_04378</name>
</gene>
<dbReference type="AlphaFoldDB" id="S3CA49"/>
<feature type="compositionally biased region" description="Low complexity" evidence="2">
    <location>
        <begin position="73"/>
        <end position="82"/>
    </location>
</feature>
<protein>
    <submittedName>
        <fullName evidence="4">Gal4-like transcriptional regulator</fullName>
    </submittedName>
</protein>
<evidence type="ECO:0000313" key="4">
    <source>
        <dbReference type="EMBL" id="EPE08791.1"/>
    </source>
</evidence>
<dbReference type="STRING" id="1262450.S3CA49"/>
<proteinExistence type="predicted"/>
<dbReference type="PANTHER" id="PTHR47784:SF7">
    <property type="entry name" value="ZN(II)2CYS6 TRANSCRIPTION FACTOR (EUROFUNG)"/>
    <property type="match status" value="1"/>
</dbReference>
<feature type="compositionally biased region" description="Low complexity" evidence="2">
    <location>
        <begin position="176"/>
        <end position="197"/>
    </location>
</feature>
<evidence type="ECO:0000259" key="3">
    <source>
        <dbReference type="PROSITE" id="PS50048"/>
    </source>
</evidence>
<dbReference type="Gene3D" id="4.10.240.10">
    <property type="entry name" value="Zn(2)-C6 fungal-type DNA-binding domain"/>
    <property type="match status" value="1"/>
</dbReference>
<keyword evidence="5" id="KW-1185">Reference proteome</keyword>
<dbReference type="EMBL" id="KE148148">
    <property type="protein sequence ID" value="EPE08791.1"/>
    <property type="molecule type" value="Genomic_DNA"/>
</dbReference>
<dbReference type="SUPFAM" id="SSF57701">
    <property type="entry name" value="Zn2/Cys6 DNA-binding domain"/>
    <property type="match status" value="1"/>
</dbReference>
<evidence type="ECO:0000256" key="2">
    <source>
        <dbReference type="SAM" id="MobiDB-lite"/>
    </source>
</evidence>
<dbReference type="Pfam" id="PF00172">
    <property type="entry name" value="Zn_clus"/>
    <property type="match status" value="1"/>
</dbReference>
<dbReference type="PROSITE" id="PS00463">
    <property type="entry name" value="ZN2_CY6_FUNGAL_1"/>
    <property type="match status" value="1"/>
</dbReference>
<dbReference type="InterPro" id="IPR036864">
    <property type="entry name" value="Zn2-C6_fun-type_DNA-bd_sf"/>
</dbReference>
<accession>S3CA49</accession>